<sequence length="249" mass="26326">MTDVKSDSEGETQFNVLASTEFVGATQALVSLTPTKSGTAAFLAVADTETIPSATAAEALLAYREIDFSGTAAQIIQFALSISATQNVTTGEVSGDTGAVLQPSTAYKIVMYSSGSSSTLFSFTTFASVDAGHPIPTGNTILTFNMSAHNFRAETDGRFQVPFVFPWVMSFSLLSEISNGNKEAVIVMGNANKSSTDHVTGPRYTGLLNIFGNSDRGALFLHTPLSGTVHEYLLIMTNGLGNSLTIFYN</sequence>
<evidence type="ECO:0000313" key="1">
    <source>
        <dbReference type="EMBL" id="WGK70165.1"/>
    </source>
</evidence>
<protein>
    <submittedName>
        <fullName evidence="1">Uncharacterized protein</fullName>
    </submittedName>
</protein>
<proteinExistence type="predicted"/>
<dbReference type="Proteomes" id="UP001228690">
    <property type="component" value="Chromosome"/>
</dbReference>
<evidence type="ECO:0000313" key="2">
    <source>
        <dbReference type="Proteomes" id="UP001228690"/>
    </source>
</evidence>
<dbReference type="RefSeq" id="WP_326928372.1">
    <property type="nucleotide sequence ID" value="NZ_CP123443.1"/>
</dbReference>
<name>A0ABY8MKN4_9SPIO</name>
<reference evidence="1 2" key="1">
    <citation type="submission" date="2023-04" db="EMBL/GenBank/DDBJ databases">
        <title>Spirochaete genome identified in red abalone sample constitutes a novel genus.</title>
        <authorList>
            <person name="Sharma S.P."/>
            <person name="Purcell C.M."/>
            <person name="Hyde J.R."/>
            <person name="Severin A.J."/>
        </authorList>
    </citation>
    <scope>NUCLEOTIDE SEQUENCE [LARGE SCALE GENOMIC DNA]</scope>
    <source>
        <strain evidence="1 2">SP-2023</strain>
    </source>
</reference>
<dbReference type="EMBL" id="CP123443">
    <property type="protein sequence ID" value="WGK70165.1"/>
    <property type="molecule type" value="Genomic_DNA"/>
</dbReference>
<keyword evidence="2" id="KW-1185">Reference proteome</keyword>
<accession>A0ABY8MKN4</accession>
<organism evidence="1 2">
    <name type="scientific">Candidatus Haliotispira prima</name>
    <dbReference type="NCBI Taxonomy" id="3034016"/>
    <lineage>
        <taxon>Bacteria</taxon>
        <taxon>Pseudomonadati</taxon>
        <taxon>Spirochaetota</taxon>
        <taxon>Spirochaetia</taxon>
        <taxon>Spirochaetales</taxon>
        <taxon>Spirochaetaceae</taxon>
        <taxon>Candidatus Haliotispira</taxon>
    </lineage>
</organism>
<gene>
    <name evidence="1" type="ORF">P0082_04700</name>
</gene>